<accession>A0A2R3QIV1</accession>
<dbReference type="EMBL" id="CP027657">
    <property type="protein sequence ID" value="AVO51709.1"/>
    <property type="molecule type" value="Genomic_DNA"/>
</dbReference>
<dbReference type="Pfam" id="PF03797">
    <property type="entry name" value="Autotransporter"/>
    <property type="match status" value="1"/>
</dbReference>
<dbReference type="Proteomes" id="UP000238327">
    <property type="component" value="Chromosome"/>
</dbReference>
<dbReference type="PROSITE" id="PS51208">
    <property type="entry name" value="AUTOTRANSPORTER"/>
    <property type="match status" value="1"/>
</dbReference>
<sequence>MSQSVPSGMLFDAAGYLVVGGNTFGQLSIAGGGEATNTDAYVGFSNGSQGEVFVSGTGAKWTTNGFLSIGFDGQAIVMVDDGASVIVQDGTDLAAGLNSYAQLTLSGTGNARGLFSTPYIMKGIGIGLLQWDGGILQARSNELEFFPNFSFGDINITNNGAFLDTNGYNVGIQTPGILIGTGGLTKLGAGTLTIAGNNSWNGDTTVTAGTLALSSYTQSGSQTLTIGVASSSNYGRLNVSGVANFNNSNLAVDVIGSPTLANNLSLTGVVTAGTLNATSFNVTDNSALFDFNATINGNSVDLNVIASGNGSSGTTVYGSALNNRLYPALGAASVLDTQVQGAPTGDMADVVTALGRLPDERSVARAAAQTLPLNASAQATLGALNTINSIFASRFAPRPSGMSAGDTAMNKQVWIRPFGSRADQDDTDDNASGYSADTWGLAAGVEGDIGETQLGIAYAYANTRLDGNTHLSGAGTHSEIDSHVIALYGSRPLSDMVLGFQIDAGWNDNDSDRSLDFGGLNRSASASYDSWSLHAGSNLSKAIVLDQANTFIPAIRADYTRLRSESYTERGAGALNLDVEANTVEVLTFGLDGRLVHTLTPNAQLEAIVGVSYDVINDDNNLVATYAGAPGQSFVAAGIDHGPWLARAGVGYTYSLENGTDISIRYEASGRNDYLAQSASIKAVWSF</sequence>
<dbReference type="NCBIfam" id="TIGR04393">
    <property type="entry name" value="rpt_T5SS_PEPC"/>
    <property type="match status" value="1"/>
</dbReference>
<organism evidence="3 4">
    <name type="scientific">Ectopseudomonas mendocina</name>
    <name type="common">Pseudomonas mendocina</name>
    <dbReference type="NCBI Taxonomy" id="300"/>
    <lineage>
        <taxon>Bacteria</taxon>
        <taxon>Pseudomonadati</taxon>
        <taxon>Pseudomonadota</taxon>
        <taxon>Gammaproteobacteria</taxon>
        <taxon>Pseudomonadales</taxon>
        <taxon>Pseudomonadaceae</taxon>
        <taxon>Ectopseudomonas</taxon>
    </lineage>
</organism>
<feature type="domain" description="Autotransporter" evidence="2">
    <location>
        <begin position="406"/>
        <end position="687"/>
    </location>
</feature>
<dbReference type="InterPro" id="IPR011050">
    <property type="entry name" value="Pectin_lyase_fold/virulence"/>
</dbReference>
<proteinExistence type="predicted"/>
<gene>
    <name evidence="3" type="ORF">C7A17_02655</name>
</gene>
<dbReference type="InterPro" id="IPR005546">
    <property type="entry name" value="Autotransporte_beta"/>
</dbReference>
<dbReference type="SUPFAM" id="SSF51126">
    <property type="entry name" value="Pectin lyase-like"/>
    <property type="match status" value="1"/>
</dbReference>
<dbReference type="NCBIfam" id="TIGR02601">
    <property type="entry name" value="autotrns_rpt"/>
    <property type="match status" value="1"/>
</dbReference>
<evidence type="ECO:0000313" key="4">
    <source>
        <dbReference type="Proteomes" id="UP000238327"/>
    </source>
</evidence>
<dbReference type="SMART" id="SM00869">
    <property type="entry name" value="Autotransporter"/>
    <property type="match status" value="1"/>
</dbReference>
<evidence type="ECO:0000313" key="3">
    <source>
        <dbReference type="EMBL" id="AVO51709.1"/>
    </source>
</evidence>
<evidence type="ECO:0000259" key="2">
    <source>
        <dbReference type="PROSITE" id="PS51208"/>
    </source>
</evidence>
<dbReference type="AlphaFoldDB" id="A0A2R3QIV1"/>
<dbReference type="InterPro" id="IPR030895">
    <property type="entry name" value="T5SS_PEPC_rpt"/>
</dbReference>
<name>A0A2R3QIV1_ECTME</name>
<evidence type="ECO:0000256" key="1">
    <source>
        <dbReference type="ARBA" id="ARBA00022729"/>
    </source>
</evidence>
<dbReference type="Pfam" id="PF12951">
    <property type="entry name" value="PATR"/>
    <property type="match status" value="1"/>
</dbReference>
<dbReference type="SUPFAM" id="SSF103515">
    <property type="entry name" value="Autotransporter"/>
    <property type="match status" value="1"/>
</dbReference>
<keyword evidence="1" id="KW-0732">Signal</keyword>
<dbReference type="InterPro" id="IPR036709">
    <property type="entry name" value="Autotransporte_beta_dom_sf"/>
</dbReference>
<dbReference type="InterPro" id="IPR013425">
    <property type="entry name" value="Autotrns_rpt"/>
</dbReference>
<dbReference type="Gene3D" id="2.40.128.130">
    <property type="entry name" value="Autotransporter beta-domain"/>
    <property type="match status" value="1"/>
</dbReference>
<protein>
    <submittedName>
        <fullName evidence="3">Autotransporter outer membrane beta-barrel domain-containing protein</fullName>
    </submittedName>
</protein>
<reference evidence="3 4" key="1">
    <citation type="submission" date="2018-03" db="EMBL/GenBank/DDBJ databases">
        <title>Complete genome sequence and methylome analysis of Pseudomonas mendocina NEB 698.</title>
        <authorList>
            <person name="Morgan R.D."/>
        </authorList>
    </citation>
    <scope>NUCLEOTIDE SEQUENCE [LARGE SCALE GENOMIC DNA]</scope>
    <source>
        <strain evidence="3 4">NEB698</strain>
    </source>
</reference>